<protein>
    <recommendedName>
        <fullName evidence="4">PID domain-containing protein</fullName>
    </recommendedName>
</protein>
<reference evidence="2" key="4">
    <citation type="submission" date="2025-08" db="UniProtKB">
        <authorList>
            <consortium name="Ensembl"/>
        </authorList>
    </citation>
    <scope>IDENTIFICATION</scope>
</reference>
<name>A0A4W3H3J6_CALMI</name>
<evidence type="ECO:0000313" key="2">
    <source>
        <dbReference type="Ensembl" id="ENSCMIP00000004624.1"/>
    </source>
</evidence>
<dbReference type="InterPro" id="IPR011993">
    <property type="entry name" value="PH-like_dom_sf"/>
</dbReference>
<dbReference type="Ensembl" id="ENSCMIT00000004795.1">
    <property type="protein sequence ID" value="ENSCMIP00000004624.1"/>
    <property type="gene ID" value="ENSCMIG00000002743.1"/>
</dbReference>
<evidence type="ECO:0008006" key="4">
    <source>
        <dbReference type="Google" id="ProtNLM"/>
    </source>
</evidence>
<feature type="region of interest" description="Disordered" evidence="1">
    <location>
        <begin position="140"/>
        <end position="161"/>
    </location>
</feature>
<dbReference type="PANTHER" id="PTHR15832:SF3">
    <property type="entry name" value="SH2 DOMAIN-CONTAINING PROTEIN 5"/>
    <property type="match status" value="1"/>
</dbReference>
<dbReference type="InParanoid" id="A0A4W3H3J6"/>
<feature type="compositionally biased region" description="Basic and acidic residues" evidence="1">
    <location>
        <begin position="149"/>
        <end position="158"/>
    </location>
</feature>
<keyword evidence="3" id="KW-1185">Reference proteome</keyword>
<accession>A0A4W3H3J6</accession>
<sequence>MAVCGTLLCANRLQEPLPLFQWSALVVCFSQTVLMAHALRRILYTTCCPSDCQFAFVTRNPFRPPSELYCHLFVTRQPNEATLLNLQLCRLFQVEYCLQHRRERQSPSSAPCCPEQQKLDVSLNVNALVSFRLSRRDGLESLEPLGPSSEKDPSDKPGAECPFSSLTLVRKKAIRNKGIRSGAYRNSTFKRQFQQAIEDGSEYGAQSHGVGVNSMKLFETSY</sequence>
<evidence type="ECO:0000313" key="3">
    <source>
        <dbReference type="Proteomes" id="UP000314986"/>
    </source>
</evidence>
<evidence type="ECO:0000256" key="1">
    <source>
        <dbReference type="SAM" id="MobiDB-lite"/>
    </source>
</evidence>
<dbReference type="Proteomes" id="UP000314986">
    <property type="component" value="Unassembled WGS sequence"/>
</dbReference>
<dbReference type="GO" id="GO:0014069">
    <property type="term" value="C:postsynaptic density"/>
    <property type="evidence" value="ECO:0007669"/>
    <property type="project" value="TreeGrafter"/>
</dbReference>
<proteinExistence type="predicted"/>
<organism evidence="2 3">
    <name type="scientific">Callorhinchus milii</name>
    <name type="common">Ghost shark</name>
    <dbReference type="NCBI Taxonomy" id="7868"/>
    <lineage>
        <taxon>Eukaryota</taxon>
        <taxon>Metazoa</taxon>
        <taxon>Chordata</taxon>
        <taxon>Craniata</taxon>
        <taxon>Vertebrata</taxon>
        <taxon>Chondrichthyes</taxon>
        <taxon>Holocephali</taxon>
        <taxon>Chimaeriformes</taxon>
        <taxon>Callorhinchidae</taxon>
        <taxon>Callorhinchus</taxon>
    </lineage>
</organism>
<reference evidence="3" key="1">
    <citation type="journal article" date="2006" name="Science">
        <title>Ancient noncoding elements conserved in the human genome.</title>
        <authorList>
            <person name="Venkatesh B."/>
            <person name="Kirkness E.F."/>
            <person name="Loh Y.H."/>
            <person name="Halpern A.L."/>
            <person name="Lee A.P."/>
            <person name="Johnson J."/>
            <person name="Dandona N."/>
            <person name="Viswanathan L.D."/>
            <person name="Tay A."/>
            <person name="Venter J.C."/>
            <person name="Strausberg R.L."/>
            <person name="Brenner S."/>
        </authorList>
    </citation>
    <scope>NUCLEOTIDE SEQUENCE [LARGE SCALE GENOMIC DNA]</scope>
</reference>
<dbReference type="GeneTree" id="ENSGT00510000048936"/>
<dbReference type="AlphaFoldDB" id="A0A4W3H3J6"/>
<dbReference type="Gene3D" id="2.30.29.30">
    <property type="entry name" value="Pleckstrin-homology domain (PH domain)/Phosphotyrosine-binding domain (PTB)"/>
    <property type="match status" value="1"/>
</dbReference>
<reference evidence="3" key="2">
    <citation type="journal article" date="2007" name="PLoS Biol.">
        <title>Survey sequencing and comparative analysis of the elephant shark (Callorhinchus milii) genome.</title>
        <authorList>
            <person name="Venkatesh B."/>
            <person name="Kirkness E.F."/>
            <person name="Loh Y.H."/>
            <person name="Halpern A.L."/>
            <person name="Lee A.P."/>
            <person name="Johnson J."/>
            <person name="Dandona N."/>
            <person name="Viswanathan L.D."/>
            <person name="Tay A."/>
            <person name="Venter J.C."/>
            <person name="Strausberg R.L."/>
            <person name="Brenner S."/>
        </authorList>
    </citation>
    <scope>NUCLEOTIDE SEQUENCE [LARGE SCALE GENOMIC DNA]</scope>
</reference>
<reference evidence="3" key="3">
    <citation type="journal article" date="2014" name="Nature">
        <title>Elephant shark genome provides unique insights into gnathostome evolution.</title>
        <authorList>
            <consortium name="International Elephant Shark Genome Sequencing Consortium"/>
            <person name="Venkatesh B."/>
            <person name="Lee A.P."/>
            <person name="Ravi V."/>
            <person name="Maurya A.K."/>
            <person name="Lian M.M."/>
            <person name="Swann J.B."/>
            <person name="Ohta Y."/>
            <person name="Flajnik M.F."/>
            <person name="Sutoh Y."/>
            <person name="Kasahara M."/>
            <person name="Hoon S."/>
            <person name="Gangu V."/>
            <person name="Roy S.W."/>
            <person name="Irimia M."/>
            <person name="Korzh V."/>
            <person name="Kondrychyn I."/>
            <person name="Lim Z.W."/>
            <person name="Tay B.H."/>
            <person name="Tohari S."/>
            <person name="Kong K.W."/>
            <person name="Ho S."/>
            <person name="Lorente-Galdos B."/>
            <person name="Quilez J."/>
            <person name="Marques-Bonet T."/>
            <person name="Raney B.J."/>
            <person name="Ingham P.W."/>
            <person name="Tay A."/>
            <person name="Hillier L.W."/>
            <person name="Minx P."/>
            <person name="Boehm T."/>
            <person name="Wilson R.K."/>
            <person name="Brenner S."/>
            <person name="Warren W.C."/>
        </authorList>
    </citation>
    <scope>NUCLEOTIDE SEQUENCE [LARGE SCALE GENOMIC DNA]</scope>
</reference>
<dbReference type="SUPFAM" id="SSF50729">
    <property type="entry name" value="PH domain-like"/>
    <property type="match status" value="1"/>
</dbReference>
<dbReference type="PANTHER" id="PTHR15832">
    <property type="entry name" value="SHC (SRC HOMOLOGY DOMAIN C-TERMINAL) ADAPTOR HOMOLOG"/>
    <property type="match status" value="1"/>
</dbReference>
<reference evidence="2" key="5">
    <citation type="submission" date="2025-09" db="UniProtKB">
        <authorList>
            <consortium name="Ensembl"/>
        </authorList>
    </citation>
    <scope>IDENTIFICATION</scope>
</reference>